<dbReference type="InterPro" id="IPR020633">
    <property type="entry name" value="Thymidine_kinase_CS"/>
</dbReference>
<keyword evidence="5 8" id="KW-0547">Nucleotide-binding</keyword>
<dbReference type="GO" id="GO:0071897">
    <property type="term" value="P:DNA biosynthetic process"/>
    <property type="evidence" value="ECO:0007669"/>
    <property type="project" value="UniProtKB-KW"/>
</dbReference>
<accession>A0A953I1J0</accession>
<feature type="binding site" evidence="10">
    <location>
        <position position="176"/>
    </location>
    <ligand>
        <name>substrate</name>
    </ligand>
</feature>
<gene>
    <name evidence="8" type="primary">tdk</name>
    <name evidence="13" type="ORF">CWE10_06520</name>
</gene>
<keyword evidence="4 8" id="KW-0808">Transferase</keyword>
<feature type="binding site" evidence="8">
    <location>
        <position position="148"/>
    </location>
    <ligand>
        <name>Zn(2+)</name>
        <dbReference type="ChEBI" id="CHEBI:29105"/>
    </ligand>
</feature>
<comment type="catalytic activity">
    <reaction evidence="8 11">
        <text>thymidine + ATP = dTMP + ADP + H(+)</text>
        <dbReference type="Rhea" id="RHEA:19129"/>
        <dbReference type="ChEBI" id="CHEBI:15378"/>
        <dbReference type="ChEBI" id="CHEBI:17748"/>
        <dbReference type="ChEBI" id="CHEBI:30616"/>
        <dbReference type="ChEBI" id="CHEBI:63528"/>
        <dbReference type="ChEBI" id="CHEBI:456216"/>
        <dbReference type="EC" id="2.7.1.21"/>
    </reaction>
</comment>
<feature type="binding site" evidence="8">
    <location>
        <position position="183"/>
    </location>
    <ligand>
        <name>Zn(2+)</name>
        <dbReference type="ChEBI" id="CHEBI:29105"/>
    </ligand>
</feature>
<evidence type="ECO:0000256" key="6">
    <source>
        <dbReference type="ARBA" id="ARBA00022777"/>
    </source>
</evidence>
<evidence type="ECO:0000256" key="10">
    <source>
        <dbReference type="PIRSR" id="PIRSR035805-2"/>
    </source>
</evidence>
<keyword evidence="8" id="KW-0862">Zinc</keyword>
<evidence type="ECO:0000256" key="12">
    <source>
        <dbReference type="RuleBase" id="RU004165"/>
    </source>
</evidence>
<dbReference type="GO" id="GO:0008270">
    <property type="term" value="F:zinc ion binding"/>
    <property type="evidence" value="ECO:0007669"/>
    <property type="project" value="UniProtKB-UniRule"/>
</dbReference>
<dbReference type="EC" id="2.7.1.21" evidence="2 8"/>
<dbReference type="SUPFAM" id="SSF52540">
    <property type="entry name" value="P-loop containing nucleoside triphosphate hydrolases"/>
    <property type="match status" value="1"/>
</dbReference>
<keyword evidence="8" id="KW-0963">Cytoplasm</keyword>
<sequence length="195" mass="21773">MHRNLNYGWIDVITSGSMYAGKTTELIRRVRTFILAKRTAVVFQPRMAKRYTDDEVIVTHDGLRFEAVHTDSPLEILWYAEIHKPDVIGIDEAQFYDVSLVDTVQELANRGHYVIAAGLSQTSEGRPFGCMPQLLALADSITSVYGVCVVCGEPATKPFALTAKTEDVVVGGGEKYEARCRKCWLEGRRARGEQC</sequence>
<dbReference type="InterPro" id="IPR027417">
    <property type="entry name" value="P-loop_NTPase"/>
</dbReference>
<dbReference type="RefSeq" id="WP_011197153.1">
    <property type="nucleotide sequence ID" value="NZ_JACSIR010000028.1"/>
</dbReference>
<dbReference type="Proteomes" id="UP000732377">
    <property type="component" value="Unassembled WGS sequence"/>
</dbReference>
<evidence type="ECO:0000256" key="4">
    <source>
        <dbReference type="ARBA" id="ARBA00022679"/>
    </source>
</evidence>
<dbReference type="GO" id="GO:0046104">
    <property type="term" value="P:thymidine metabolic process"/>
    <property type="evidence" value="ECO:0007669"/>
    <property type="project" value="TreeGrafter"/>
</dbReference>
<dbReference type="Gene3D" id="3.40.50.300">
    <property type="entry name" value="P-loop containing nucleotide triphosphate hydrolases"/>
    <property type="match status" value="1"/>
</dbReference>
<dbReference type="GO" id="GO:0005524">
    <property type="term" value="F:ATP binding"/>
    <property type="evidence" value="ECO:0007669"/>
    <property type="project" value="UniProtKB-UniRule"/>
</dbReference>
<proteinExistence type="inferred from homology"/>
<feature type="binding site" evidence="10">
    <location>
        <begin position="168"/>
        <end position="171"/>
    </location>
    <ligand>
        <name>substrate</name>
    </ligand>
</feature>
<dbReference type="GO" id="GO:0004797">
    <property type="term" value="F:thymidine kinase activity"/>
    <property type="evidence" value="ECO:0007669"/>
    <property type="project" value="UniProtKB-UniRule"/>
</dbReference>
<evidence type="ECO:0000256" key="11">
    <source>
        <dbReference type="RuleBase" id="RU000544"/>
    </source>
</evidence>
<feature type="binding site" evidence="8">
    <location>
        <position position="151"/>
    </location>
    <ligand>
        <name>Zn(2+)</name>
        <dbReference type="ChEBI" id="CHEBI:29105"/>
    </ligand>
</feature>
<dbReference type="Gene3D" id="3.30.60.20">
    <property type="match status" value="1"/>
</dbReference>
<comment type="subunit">
    <text evidence="8">Homotetramer.</text>
</comment>
<comment type="similarity">
    <text evidence="1 8 12">Belongs to the thymidine kinase family.</text>
</comment>
<feature type="binding site" evidence="8">
    <location>
        <position position="180"/>
    </location>
    <ligand>
        <name>Zn(2+)</name>
        <dbReference type="ChEBI" id="CHEBI:29105"/>
    </ligand>
</feature>
<dbReference type="AlphaFoldDB" id="A0A953I1J0"/>
<dbReference type="InterPro" id="IPR001267">
    <property type="entry name" value="Thymidine_kinase"/>
</dbReference>
<dbReference type="HAMAP" id="MF_00124">
    <property type="entry name" value="Thymidine_kinase"/>
    <property type="match status" value="1"/>
</dbReference>
<evidence type="ECO:0000256" key="7">
    <source>
        <dbReference type="ARBA" id="ARBA00022840"/>
    </source>
</evidence>
<keyword evidence="7 8" id="KW-0067">ATP-binding</keyword>
<feature type="active site" description="Proton acceptor" evidence="8 9">
    <location>
        <position position="92"/>
    </location>
</feature>
<evidence type="ECO:0000256" key="9">
    <source>
        <dbReference type="PIRSR" id="PIRSR035805-1"/>
    </source>
</evidence>
<keyword evidence="3 8" id="KW-0237">DNA synthesis</keyword>
<organism evidence="13 14">
    <name type="scientific">Symbiobacterium thermophilum</name>
    <dbReference type="NCBI Taxonomy" id="2734"/>
    <lineage>
        <taxon>Bacteria</taxon>
        <taxon>Bacillati</taxon>
        <taxon>Bacillota</taxon>
        <taxon>Clostridia</taxon>
        <taxon>Eubacteriales</taxon>
        <taxon>Symbiobacteriaceae</taxon>
        <taxon>Symbiobacterium</taxon>
    </lineage>
</organism>
<comment type="subcellular location">
    <subcellularLocation>
        <location evidence="8">Cytoplasm</location>
    </subcellularLocation>
</comment>
<dbReference type="OMA" id="EAYEPRC"/>
<dbReference type="PANTHER" id="PTHR11441:SF0">
    <property type="entry name" value="THYMIDINE KINASE, CYTOSOLIC"/>
    <property type="match status" value="1"/>
</dbReference>
<dbReference type="PIRSF" id="PIRSF035805">
    <property type="entry name" value="TK_cell"/>
    <property type="match status" value="1"/>
</dbReference>
<keyword evidence="6 8" id="KW-0418">Kinase</keyword>
<reference evidence="13" key="1">
    <citation type="submission" date="2017-11" db="EMBL/GenBank/DDBJ databases">
        <title>Three new genomes from thermophilic consortium.</title>
        <authorList>
            <person name="Quaggio R."/>
            <person name="Amgarten D."/>
            <person name="Setubal J.C."/>
        </authorList>
    </citation>
    <scope>NUCLEOTIDE SEQUENCE</scope>
    <source>
        <strain evidence="13">ZCTH01-B2</strain>
    </source>
</reference>
<dbReference type="GO" id="GO:0005737">
    <property type="term" value="C:cytoplasm"/>
    <property type="evidence" value="ECO:0007669"/>
    <property type="project" value="UniProtKB-SubCell"/>
</dbReference>
<name>A0A953I1J0_SYMTR</name>
<dbReference type="EMBL" id="PIUK01000045">
    <property type="protein sequence ID" value="MBY6275865.1"/>
    <property type="molecule type" value="Genomic_DNA"/>
</dbReference>
<dbReference type="PROSITE" id="PS00603">
    <property type="entry name" value="TK_CELLULAR_TYPE"/>
    <property type="match status" value="1"/>
</dbReference>
<dbReference type="NCBIfam" id="NF003296">
    <property type="entry name" value="PRK04296.1-1"/>
    <property type="match status" value="1"/>
</dbReference>
<evidence type="ECO:0000313" key="13">
    <source>
        <dbReference type="EMBL" id="MBY6275865.1"/>
    </source>
</evidence>
<evidence type="ECO:0000313" key="14">
    <source>
        <dbReference type="Proteomes" id="UP000732377"/>
    </source>
</evidence>
<feature type="binding site" evidence="8">
    <location>
        <begin position="16"/>
        <end position="23"/>
    </location>
    <ligand>
        <name>ATP</name>
        <dbReference type="ChEBI" id="CHEBI:30616"/>
    </ligand>
</feature>
<dbReference type="SUPFAM" id="SSF57716">
    <property type="entry name" value="Glucocorticoid receptor-like (DNA-binding domain)"/>
    <property type="match status" value="1"/>
</dbReference>
<evidence type="ECO:0000256" key="5">
    <source>
        <dbReference type="ARBA" id="ARBA00022741"/>
    </source>
</evidence>
<keyword evidence="8" id="KW-0479">Metal-binding</keyword>
<comment type="caution">
    <text evidence="13">The sequence shown here is derived from an EMBL/GenBank/DDBJ whole genome shotgun (WGS) entry which is preliminary data.</text>
</comment>
<dbReference type="Pfam" id="PF00265">
    <property type="entry name" value="TK"/>
    <property type="match status" value="1"/>
</dbReference>
<evidence type="ECO:0000256" key="1">
    <source>
        <dbReference type="ARBA" id="ARBA00007587"/>
    </source>
</evidence>
<feature type="binding site" evidence="8">
    <location>
        <begin position="91"/>
        <end position="94"/>
    </location>
    <ligand>
        <name>ATP</name>
        <dbReference type="ChEBI" id="CHEBI:30616"/>
    </ligand>
</feature>
<evidence type="ECO:0000256" key="2">
    <source>
        <dbReference type="ARBA" id="ARBA00012118"/>
    </source>
</evidence>
<evidence type="ECO:0000256" key="8">
    <source>
        <dbReference type="HAMAP-Rule" id="MF_00124"/>
    </source>
</evidence>
<protein>
    <recommendedName>
        <fullName evidence="2 8">Thymidine kinase</fullName>
        <ecNumber evidence="2 8">2.7.1.21</ecNumber>
    </recommendedName>
</protein>
<dbReference type="PANTHER" id="PTHR11441">
    <property type="entry name" value="THYMIDINE KINASE"/>
    <property type="match status" value="1"/>
</dbReference>
<evidence type="ECO:0000256" key="3">
    <source>
        <dbReference type="ARBA" id="ARBA00022634"/>
    </source>
</evidence>